<organism evidence="1 2">
    <name type="scientific">Labeo rohita</name>
    <name type="common">Indian major carp</name>
    <name type="synonym">Cyprinus rohita</name>
    <dbReference type="NCBI Taxonomy" id="84645"/>
    <lineage>
        <taxon>Eukaryota</taxon>
        <taxon>Metazoa</taxon>
        <taxon>Chordata</taxon>
        <taxon>Craniata</taxon>
        <taxon>Vertebrata</taxon>
        <taxon>Euteleostomi</taxon>
        <taxon>Actinopterygii</taxon>
        <taxon>Neopterygii</taxon>
        <taxon>Teleostei</taxon>
        <taxon>Ostariophysi</taxon>
        <taxon>Cypriniformes</taxon>
        <taxon>Cyprinidae</taxon>
        <taxon>Labeoninae</taxon>
        <taxon>Labeonini</taxon>
        <taxon>Labeo</taxon>
    </lineage>
</organism>
<name>A0ABQ8L9N2_LABRO</name>
<comment type="caution">
    <text evidence="1">The sequence shown here is derived from an EMBL/GenBank/DDBJ whole genome shotgun (WGS) entry which is preliminary data.</text>
</comment>
<keyword evidence="1" id="KW-0808">Transferase</keyword>
<reference evidence="1 2" key="1">
    <citation type="submission" date="2022-01" db="EMBL/GenBank/DDBJ databases">
        <title>A high-quality chromosome-level genome assembly of rohu carp, Labeo rohita.</title>
        <authorList>
            <person name="Arick M.A. II"/>
            <person name="Hsu C.-Y."/>
            <person name="Magbanua Z."/>
            <person name="Pechanova O."/>
            <person name="Grover C."/>
            <person name="Miller E."/>
            <person name="Thrash A."/>
            <person name="Ezzel L."/>
            <person name="Alam S."/>
            <person name="Benzie J."/>
            <person name="Hamilton M."/>
            <person name="Karsi A."/>
            <person name="Lawrence M.L."/>
            <person name="Peterson D.G."/>
        </authorList>
    </citation>
    <scope>NUCLEOTIDE SEQUENCE [LARGE SCALE GENOMIC DNA]</scope>
    <source>
        <strain evidence="2">BAU-BD-2019</strain>
        <tissue evidence="1">Blood</tissue>
    </source>
</reference>
<dbReference type="SUPFAM" id="SSF53098">
    <property type="entry name" value="Ribonuclease H-like"/>
    <property type="match status" value="1"/>
</dbReference>
<dbReference type="InterPro" id="IPR036397">
    <property type="entry name" value="RNaseH_sf"/>
</dbReference>
<dbReference type="GO" id="GO:0003964">
    <property type="term" value="F:RNA-directed DNA polymerase activity"/>
    <property type="evidence" value="ECO:0007669"/>
    <property type="project" value="UniProtKB-KW"/>
</dbReference>
<dbReference type="InterPro" id="IPR012337">
    <property type="entry name" value="RNaseH-like_sf"/>
</dbReference>
<dbReference type="EMBL" id="JACTAM010001049">
    <property type="protein sequence ID" value="KAI2646647.1"/>
    <property type="molecule type" value="Genomic_DNA"/>
</dbReference>
<evidence type="ECO:0000313" key="1">
    <source>
        <dbReference type="EMBL" id="KAI2646647.1"/>
    </source>
</evidence>
<dbReference type="Proteomes" id="UP000830375">
    <property type="component" value="Unassembled WGS sequence"/>
</dbReference>
<keyword evidence="1" id="KW-0548">Nucleotidyltransferase</keyword>
<keyword evidence="1" id="KW-0695">RNA-directed DNA polymerase</keyword>
<dbReference type="Gene3D" id="3.30.420.10">
    <property type="entry name" value="Ribonuclease H-like superfamily/Ribonuclease H"/>
    <property type="match status" value="1"/>
</dbReference>
<proteinExistence type="predicted"/>
<gene>
    <name evidence="1" type="ORF">H4Q32_031221</name>
</gene>
<sequence length="304" mass="34435">MWLDSKLSWKEHIDKIVNKCKRVLNIMKCMAGQEWGADRRALKTVYIAMIRSVLDYGSMAYGLAAKCHLVKLDRIQAQALRICCGAYITTPIASLQVEANEMPLDIRRQQLMAVYWSNLKSQDAVHPTKKVIESCWEQGLMRYKSFGSTVTGLISEMGLYEYKCFARVIHPHIPLWIIPCPKVDLTLLEMREKDGDKAMEVIRAREYINIKYGNNTLIFTDASRSGGRVGVAVYVPKIQMKKKVRITDQLAVYTGEMMAILLAVQMIKEIEIREAVICSDSSSALVSISNHQSKTRPDLVTGIL</sequence>
<evidence type="ECO:0000313" key="2">
    <source>
        <dbReference type="Proteomes" id="UP000830375"/>
    </source>
</evidence>
<protein>
    <submittedName>
        <fullName evidence="1">RNA-directed DNA polymerase from mobile element jockey</fullName>
    </submittedName>
</protein>
<accession>A0ABQ8L9N2</accession>
<dbReference type="CDD" id="cd09276">
    <property type="entry name" value="Rnase_HI_RT_non_LTR"/>
    <property type="match status" value="1"/>
</dbReference>
<keyword evidence="2" id="KW-1185">Reference proteome</keyword>